<dbReference type="EC" id="3.1.6.1" evidence="7"/>
<keyword evidence="8" id="KW-1185">Reference proteome</keyword>
<organism evidence="7 8">
    <name type="scientific">Saltatorellus ferox</name>
    <dbReference type="NCBI Taxonomy" id="2528018"/>
    <lineage>
        <taxon>Bacteria</taxon>
        <taxon>Pseudomonadati</taxon>
        <taxon>Planctomycetota</taxon>
        <taxon>Planctomycetia</taxon>
        <taxon>Planctomycetia incertae sedis</taxon>
        <taxon>Saltatorellus</taxon>
    </lineage>
</organism>
<dbReference type="PANTHER" id="PTHR42693">
    <property type="entry name" value="ARYLSULFATASE FAMILY MEMBER"/>
    <property type="match status" value="1"/>
</dbReference>
<evidence type="ECO:0000256" key="2">
    <source>
        <dbReference type="ARBA" id="ARBA00022723"/>
    </source>
</evidence>
<dbReference type="PROSITE" id="PS00523">
    <property type="entry name" value="SULFATASE_1"/>
    <property type="match status" value="1"/>
</dbReference>
<proteinExistence type="inferred from homology"/>
<comment type="similarity">
    <text evidence="1">Belongs to the sulfatase family.</text>
</comment>
<dbReference type="GO" id="GO:0046872">
    <property type="term" value="F:metal ion binding"/>
    <property type="evidence" value="ECO:0007669"/>
    <property type="project" value="UniProtKB-KW"/>
</dbReference>
<dbReference type="Proteomes" id="UP000320390">
    <property type="component" value="Chromosome"/>
</dbReference>
<dbReference type="Gene3D" id="3.30.1120.10">
    <property type="match status" value="1"/>
</dbReference>
<dbReference type="InterPro" id="IPR024607">
    <property type="entry name" value="Sulfatase_CS"/>
</dbReference>
<dbReference type="InterPro" id="IPR010496">
    <property type="entry name" value="AL/BT2_dom"/>
</dbReference>
<feature type="domain" description="Sulfatase N-terminal" evidence="5">
    <location>
        <begin position="31"/>
        <end position="359"/>
    </location>
</feature>
<dbReference type="AlphaFoldDB" id="A0A518ELT1"/>
<dbReference type="SUPFAM" id="SSF53649">
    <property type="entry name" value="Alkaline phosphatase-like"/>
    <property type="match status" value="1"/>
</dbReference>
<evidence type="ECO:0000259" key="6">
    <source>
        <dbReference type="Pfam" id="PF06439"/>
    </source>
</evidence>
<evidence type="ECO:0000256" key="4">
    <source>
        <dbReference type="ARBA" id="ARBA00022837"/>
    </source>
</evidence>
<dbReference type="Pfam" id="PF06439">
    <property type="entry name" value="3keto-disac_hyd"/>
    <property type="match status" value="1"/>
</dbReference>
<name>A0A518ELT1_9BACT</name>
<evidence type="ECO:0000256" key="1">
    <source>
        <dbReference type="ARBA" id="ARBA00008779"/>
    </source>
</evidence>
<dbReference type="RefSeq" id="WP_145194479.1">
    <property type="nucleotide sequence ID" value="NZ_CP036434.1"/>
</dbReference>
<gene>
    <name evidence="7" type="primary">atsA_6</name>
    <name evidence="7" type="ORF">Poly30_05490</name>
</gene>
<dbReference type="InterPro" id="IPR017850">
    <property type="entry name" value="Alkaline_phosphatase_core_sf"/>
</dbReference>
<dbReference type="PANTHER" id="PTHR42693:SF53">
    <property type="entry name" value="ENDO-4-O-SULFATASE"/>
    <property type="match status" value="1"/>
</dbReference>
<dbReference type="Pfam" id="PF00884">
    <property type="entry name" value="Sulfatase"/>
    <property type="match status" value="1"/>
</dbReference>
<keyword evidence="4" id="KW-0106">Calcium</keyword>
<dbReference type="OrthoDB" id="9783154at2"/>
<dbReference type="InterPro" id="IPR000917">
    <property type="entry name" value="Sulfatase_N"/>
</dbReference>
<dbReference type="InterPro" id="IPR050738">
    <property type="entry name" value="Sulfatase"/>
</dbReference>
<evidence type="ECO:0000256" key="3">
    <source>
        <dbReference type="ARBA" id="ARBA00022801"/>
    </source>
</evidence>
<reference evidence="7 8" key="1">
    <citation type="submission" date="2019-02" db="EMBL/GenBank/DDBJ databases">
        <title>Deep-cultivation of Planctomycetes and their phenomic and genomic characterization uncovers novel biology.</title>
        <authorList>
            <person name="Wiegand S."/>
            <person name="Jogler M."/>
            <person name="Boedeker C."/>
            <person name="Pinto D."/>
            <person name="Vollmers J."/>
            <person name="Rivas-Marin E."/>
            <person name="Kohn T."/>
            <person name="Peeters S.H."/>
            <person name="Heuer A."/>
            <person name="Rast P."/>
            <person name="Oberbeckmann S."/>
            <person name="Bunk B."/>
            <person name="Jeske O."/>
            <person name="Meyerdierks A."/>
            <person name="Storesund J.E."/>
            <person name="Kallscheuer N."/>
            <person name="Luecker S."/>
            <person name="Lage O.M."/>
            <person name="Pohl T."/>
            <person name="Merkel B.J."/>
            <person name="Hornburger P."/>
            <person name="Mueller R.-W."/>
            <person name="Bruemmer F."/>
            <person name="Labrenz M."/>
            <person name="Spormann A.M."/>
            <person name="Op den Camp H."/>
            <person name="Overmann J."/>
            <person name="Amann R."/>
            <person name="Jetten M.S.M."/>
            <person name="Mascher T."/>
            <person name="Medema M.H."/>
            <person name="Devos D.P."/>
            <person name="Kaster A.-K."/>
            <person name="Ovreas L."/>
            <person name="Rohde M."/>
            <person name="Galperin M.Y."/>
            <person name="Jogler C."/>
        </authorList>
    </citation>
    <scope>NUCLEOTIDE SEQUENCE [LARGE SCALE GENOMIC DNA]</scope>
    <source>
        <strain evidence="7 8">Poly30</strain>
    </source>
</reference>
<protein>
    <submittedName>
        <fullName evidence="7">Arylsulfatase</fullName>
        <ecNumber evidence="7">3.1.6.1</ecNumber>
    </submittedName>
</protein>
<accession>A0A518ELT1</accession>
<evidence type="ECO:0000313" key="7">
    <source>
        <dbReference type="EMBL" id="QDV05054.1"/>
    </source>
</evidence>
<evidence type="ECO:0000259" key="5">
    <source>
        <dbReference type="Pfam" id="PF00884"/>
    </source>
</evidence>
<dbReference type="Gene3D" id="2.60.120.560">
    <property type="entry name" value="Exo-inulinase, domain 1"/>
    <property type="match status" value="1"/>
</dbReference>
<sequence>MTHRTHPMQRALLGLLVLIGSEVLAFGSDRPNIILVVTDDQGYGPVGRHGHPWIETPHLDALHDRSVRFERFLVSPTCAPTRSALMTGRHPMRNGVTHTILERERMTLEATTLPELLKGAGYTSAIFGKWHLGDEDPYQPQNRGFDEVFIHGAGGIGQAYRCSCADAPGNLYFDPVIRYNGAFVQTRGFCTDVFFSAALDWIEEAKESETPFFAYIATNAPHGPFIAPPESRARFEAMGFSKETAGFYGMIENIDQNMGRLADRLAAWDLTGDTVVIFMSDNGMTGAGAGSGILGRTAEGAELAMDNAGMRGLKGSADEGGVRVPLFVSWEGHFEPGRQVDEVCAHIDLLPTLAQIAGVDAMEDSYPAAQVEGRSLLPLLSADQTVTWPDRYLFTHQGRWPTGTDPNEHKFKGYAVRSARFRFVNGDALYDMLADPGQKENVLDQHPEVVADMRAAYDAWWAKTVPMMVNESAPLSKTRPFHLAHEAQLAQGGIPEWRASMPDRSEDAVQLVGRTQHVMVPEVEGESGWRFEDGVLTASPGWDSVITPESYQDFRMHVEFNVNDAPGKDHEANGNSGVYIQQRYELQILNSFGISEADYQASDCGSLYRLKKPDRLACRPAGEWQSFDILFRAARFAPASVGGETKTEDARIRCSTTAR</sequence>
<dbReference type="GO" id="GO:0004065">
    <property type="term" value="F:arylsulfatase activity"/>
    <property type="evidence" value="ECO:0007669"/>
    <property type="project" value="UniProtKB-EC"/>
</dbReference>
<keyword evidence="3 7" id="KW-0378">Hydrolase</keyword>
<evidence type="ECO:0000313" key="8">
    <source>
        <dbReference type="Proteomes" id="UP000320390"/>
    </source>
</evidence>
<dbReference type="EMBL" id="CP036434">
    <property type="protein sequence ID" value="QDV05054.1"/>
    <property type="molecule type" value="Genomic_DNA"/>
</dbReference>
<feature type="domain" description="3-keto-alpha-glucoside-1,2-lyase/3-keto-2-hydroxy-glucal hydratase" evidence="6">
    <location>
        <begin position="526"/>
        <end position="648"/>
    </location>
</feature>
<keyword evidence="2" id="KW-0479">Metal-binding</keyword>
<dbReference type="CDD" id="cd16146">
    <property type="entry name" value="ARS_like"/>
    <property type="match status" value="1"/>
</dbReference>
<dbReference type="Gene3D" id="3.40.720.10">
    <property type="entry name" value="Alkaline Phosphatase, subunit A"/>
    <property type="match status" value="1"/>
</dbReference>